<dbReference type="Proteomes" id="UP000264980">
    <property type="component" value="Chromosome"/>
</dbReference>
<keyword evidence="1" id="KW-0472">Membrane</keyword>
<name>A0A345CSN2_9GAMM</name>
<dbReference type="RefSeq" id="WP_233480357.1">
    <property type="nucleotide sequence ID" value="NZ_CP013970.1"/>
</dbReference>
<evidence type="ECO:0000256" key="1">
    <source>
        <dbReference type="SAM" id="Phobius"/>
    </source>
</evidence>
<evidence type="ECO:0000313" key="2">
    <source>
        <dbReference type="EMBL" id="AXF76449.1"/>
    </source>
</evidence>
<keyword evidence="1" id="KW-1133">Transmembrane helix</keyword>
<gene>
    <name evidence="2" type="ORF">AV903_11000</name>
</gene>
<organism evidence="2 3">
    <name type="scientific">Erwinia tracheiphila</name>
    <dbReference type="NCBI Taxonomy" id="65700"/>
    <lineage>
        <taxon>Bacteria</taxon>
        <taxon>Pseudomonadati</taxon>
        <taxon>Pseudomonadota</taxon>
        <taxon>Gammaproteobacteria</taxon>
        <taxon>Enterobacterales</taxon>
        <taxon>Erwiniaceae</taxon>
        <taxon>Erwinia</taxon>
    </lineage>
</organism>
<dbReference type="Pfam" id="PF11119">
    <property type="entry name" value="DUF2633"/>
    <property type="match status" value="1"/>
</dbReference>
<reference evidence="2 3" key="1">
    <citation type="submission" date="2016-01" db="EMBL/GenBank/DDBJ databases">
        <authorList>
            <person name="Oliw E.H."/>
        </authorList>
    </citation>
    <scope>NUCLEOTIDE SEQUENCE [LARGE SCALE GENOMIC DNA]</scope>
    <source>
        <strain evidence="2 3">MDcuke</strain>
    </source>
</reference>
<sequence>MPFRKHKKTGRMARIILLVSFIILIGRLVYVITDAIDQQQQKKQDVATPVTSTRA</sequence>
<proteinExistence type="predicted"/>
<accession>A0A345CSN2</accession>
<keyword evidence="1" id="KW-0812">Transmembrane</keyword>
<feature type="transmembrane region" description="Helical" evidence="1">
    <location>
        <begin position="12"/>
        <end position="32"/>
    </location>
</feature>
<dbReference type="InterPro" id="IPR022576">
    <property type="entry name" value="YfgG"/>
</dbReference>
<evidence type="ECO:0000313" key="3">
    <source>
        <dbReference type="Proteomes" id="UP000264980"/>
    </source>
</evidence>
<protein>
    <submittedName>
        <fullName evidence="2">DUF2633 family protein</fullName>
    </submittedName>
</protein>
<dbReference type="AlphaFoldDB" id="A0A345CSN2"/>
<dbReference type="EMBL" id="CP013970">
    <property type="protein sequence ID" value="AXF76449.1"/>
    <property type="molecule type" value="Genomic_DNA"/>
</dbReference>